<dbReference type="RefSeq" id="XP_005775525.1">
    <property type="nucleotide sequence ID" value="XM_005775468.1"/>
</dbReference>
<proteinExistence type="predicted"/>
<protein>
    <recommendedName>
        <fullName evidence="1">Non-canonical purine NTP phosphatase/PRRC1 domain-containing protein</fullName>
    </recommendedName>
</protein>
<keyword evidence="3" id="KW-1185">Reference proteome</keyword>
<name>A0A0D3JHW1_EMIH1</name>
<dbReference type="KEGG" id="ehx:EMIHUDRAFT_195672"/>
<sequence>MAPAAPPAAPSYRRFVVGTKNACKIAGLRAALEEAGPEGRVLSLVGSVAVEGLAVPAAFAAAEASGVDGRVLSFGIESGVYVVGGNAFDNVGGRIRMFDTCCCCAFDGEHIAVGWSCAFEIPPKVASFLTSTDPDLRAPDLTVACNKAGLAADPKLGESIGCIGVLSRGRANRRVAQRLSVWSAETGTEIAGVHGLRLPWQGQHGRRQQQ</sequence>
<dbReference type="eggNOG" id="ENOG502SZYX">
    <property type="taxonomic scope" value="Eukaryota"/>
</dbReference>
<evidence type="ECO:0000313" key="2">
    <source>
        <dbReference type="EnsemblProtists" id="EOD23096"/>
    </source>
</evidence>
<dbReference type="Pfam" id="PF01931">
    <property type="entry name" value="NTPase_I-T"/>
    <property type="match status" value="1"/>
</dbReference>
<dbReference type="InterPro" id="IPR029001">
    <property type="entry name" value="ITPase-like_fam"/>
</dbReference>
<reference evidence="2" key="2">
    <citation type="submission" date="2024-10" db="UniProtKB">
        <authorList>
            <consortium name="EnsemblProtists"/>
        </authorList>
    </citation>
    <scope>IDENTIFICATION</scope>
</reference>
<dbReference type="InterPro" id="IPR026533">
    <property type="entry name" value="NTPase/PRRC1"/>
</dbReference>
<dbReference type="EnsemblProtists" id="EOD23096">
    <property type="protein sequence ID" value="EOD23096"/>
    <property type="gene ID" value="EMIHUDRAFT_195672"/>
</dbReference>
<reference evidence="3" key="1">
    <citation type="journal article" date="2013" name="Nature">
        <title>Pan genome of the phytoplankton Emiliania underpins its global distribution.</title>
        <authorList>
            <person name="Read B.A."/>
            <person name="Kegel J."/>
            <person name="Klute M.J."/>
            <person name="Kuo A."/>
            <person name="Lefebvre S.C."/>
            <person name="Maumus F."/>
            <person name="Mayer C."/>
            <person name="Miller J."/>
            <person name="Monier A."/>
            <person name="Salamov A."/>
            <person name="Young J."/>
            <person name="Aguilar M."/>
            <person name="Claverie J.M."/>
            <person name="Frickenhaus S."/>
            <person name="Gonzalez K."/>
            <person name="Herman E.K."/>
            <person name="Lin Y.C."/>
            <person name="Napier J."/>
            <person name="Ogata H."/>
            <person name="Sarno A.F."/>
            <person name="Shmutz J."/>
            <person name="Schroeder D."/>
            <person name="de Vargas C."/>
            <person name="Verret F."/>
            <person name="von Dassow P."/>
            <person name="Valentin K."/>
            <person name="Van de Peer Y."/>
            <person name="Wheeler G."/>
            <person name="Dacks J.B."/>
            <person name="Delwiche C.F."/>
            <person name="Dyhrman S.T."/>
            <person name="Glockner G."/>
            <person name="John U."/>
            <person name="Richards T."/>
            <person name="Worden A.Z."/>
            <person name="Zhang X."/>
            <person name="Grigoriev I.V."/>
            <person name="Allen A.E."/>
            <person name="Bidle K."/>
            <person name="Borodovsky M."/>
            <person name="Bowler C."/>
            <person name="Brownlee C."/>
            <person name="Cock J.M."/>
            <person name="Elias M."/>
            <person name="Gladyshev V.N."/>
            <person name="Groth M."/>
            <person name="Guda C."/>
            <person name="Hadaegh A."/>
            <person name="Iglesias-Rodriguez M.D."/>
            <person name="Jenkins J."/>
            <person name="Jones B.M."/>
            <person name="Lawson T."/>
            <person name="Leese F."/>
            <person name="Lindquist E."/>
            <person name="Lobanov A."/>
            <person name="Lomsadze A."/>
            <person name="Malik S.B."/>
            <person name="Marsh M.E."/>
            <person name="Mackinder L."/>
            <person name="Mock T."/>
            <person name="Mueller-Roeber B."/>
            <person name="Pagarete A."/>
            <person name="Parker M."/>
            <person name="Probert I."/>
            <person name="Quesneville H."/>
            <person name="Raines C."/>
            <person name="Rensing S.A."/>
            <person name="Riano-Pachon D.M."/>
            <person name="Richier S."/>
            <person name="Rokitta S."/>
            <person name="Shiraiwa Y."/>
            <person name="Soanes D.M."/>
            <person name="van der Giezen M."/>
            <person name="Wahlund T.M."/>
            <person name="Williams B."/>
            <person name="Wilson W."/>
            <person name="Wolfe G."/>
            <person name="Wurch L.L."/>
        </authorList>
    </citation>
    <scope>NUCLEOTIDE SEQUENCE</scope>
</reference>
<dbReference type="GeneID" id="17268643"/>
<dbReference type="HOGENOM" id="CLU_1312187_0_0_1"/>
<dbReference type="Gene3D" id="3.90.950.10">
    <property type="match status" value="1"/>
</dbReference>
<organism evidence="2 3">
    <name type="scientific">Emiliania huxleyi (strain CCMP1516)</name>
    <dbReference type="NCBI Taxonomy" id="280463"/>
    <lineage>
        <taxon>Eukaryota</taxon>
        <taxon>Haptista</taxon>
        <taxon>Haptophyta</taxon>
        <taxon>Prymnesiophyceae</taxon>
        <taxon>Isochrysidales</taxon>
        <taxon>Noelaerhabdaceae</taxon>
        <taxon>Emiliania</taxon>
    </lineage>
</organism>
<dbReference type="AlphaFoldDB" id="A0A0D3JHW1"/>
<dbReference type="Proteomes" id="UP000013827">
    <property type="component" value="Unassembled WGS sequence"/>
</dbReference>
<dbReference type="SUPFAM" id="SSF52972">
    <property type="entry name" value="ITPase-like"/>
    <property type="match status" value="1"/>
</dbReference>
<evidence type="ECO:0000313" key="3">
    <source>
        <dbReference type="Proteomes" id="UP000013827"/>
    </source>
</evidence>
<feature type="domain" description="Non-canonical purine NTP phosphatase/PRRC1" evidence="1">
    <location>
        <begin position="18"/>
        <end position="182"/>
    </location>
</feature>
<evidence type="ECO:0000259" key="1">
    <source>
        <dbReference type="Pfam" id="PF01931"/>
    </source>
</evidence>
<accession>A0A0D3JHW1</accession>
<dbReference type="PaxDb" id="2903-EOD23096"/>